<evidence type="ECO:0000256" key="1">
    <source>
        <dbReference type="PROSITE-ProRule" id="PRU00285"/>
    </source>
</evidence>
<feature type="domain" description="SHSP" evidence="3">
    <location>
        <begin position="47"/>
        <end position="160"/>
    </location>
</feature>
<dbReference type="CDD" id="cd06464">
    <property type="entry name" value="ACD_sHsps-like"/>
    <property type="match status" value="1"/>
</dbReference>
<sequence>MAYFIPVRKNMRDNYHGVSRLHDDIDRLFGGTMFPGSYRAAWPERVTPEADFMPPVDVTSNETAYTMHIELPGVAPEDVNIRVAENVLTVSGEKKAQYEETGKLHVQERTYGSFARSMNLPEDADPESIRAFAKDGVLMVEIPRRKPEAARTRTIEVQRG</sequence>
<proteinExistence type="inferred from homology"/>
<dbReference type="PANTHER" id="PTHR11527">
    <property type="entry name" value="HEAT-SHOCK PROTEIN 20 FAMILY MEMBER"/>
    <property type="match status" value="1"/>
</dbReference>
<evidence type="ECO:0000313" key="5">
    <source>
        <dbReference type="Proteomes" id="UP000886752"/>
    </source>
</evidence>
<protein>
    <submittedName>
        <fullName evidence="4">Hsp20/alpha crystallin family protein</fullName>
    </submittedName>
</protein>
<comment type="similarity">
    <text evidence="1 2">Belongs to the small heat shock protein (HSP20) family.</text>
</comment>
<reference evidence="4" key="1">
    <citation type="journal article" date="2021" name="PeerJ">
        <title>Extensive microbial diversity within the chicken gut microbiome revealed by metagenomics and culture.</title>
        <authorList>
            <person name="Gilroy R."/>
            <person name="Ravi A."/>
            <person name="Getino M."/>
            <person name="Pursley I."/>
            <person name="Horton D.L."/>
            <person name="Alikhan N.F."/>
            <person name="Baker D."/>
            <person name="Gharbi K."/>
            <person name="Hall N."/>
            <person name="Watson M."/>
            <person name="Adriaenssens E.M."/>
            <person name="Foster-Nyarko E."/>
            <person name="Jarju S."/>
            <person name="Secka A."/>
            <person name="Antonio M."/>
            <person name="Oren A."/>
            <person name="Chaudhuri R.R."/>
            <person name="La Ragione R."/>
            <person name="Hildebrand F."/>
            <person name="Pallen M.J."/>
        </authorList>
    </citation>
    <scope>NUCLEOTIDE SEQUENCE</scope>
    <source>
        <strain evidence="4">ChiHecec2B26-446</strain>
    </source>
</reference>
<dbReference type="PROSITE" id="PS01031">
    <property type="entry name" value="SHSP"/>
    <property type="match status" value="1"/>
</dbReference>
<accession>A0A9D1Q014</accession>
<dbReference type="Proteomes" id="UP000886752">
    <property type="component" value="Unassembled WGS sequence"/>
</dbReference>
<evidence type="ECO:0000313" key="4">
    <source>
        <dbReference type="EMBL" id="HIW01697.1"/>
    </source>
</evidence>
<dbReference type="InterPro" id="IPR031107">
    <property type="entry name" value="Small_HSP"/>
</dbReference>
<dbReference type="Gene3D" id="2.60.40.790">
    <property type="match status" value="1"/>
</dbReference>
<dbReference type="InterPro" id="IPR008978">
    <property type="entry name" value="HSP20-like_chaperone"/>
</dbReference>
<gene>
    <name evidence="4" type="ORF">H9894_11010</name>
</gene>
<evidence type="ECO:0000256" key="2">
    <source>
        <dbReference type="RuleBase" id="RU003616"/>
    </source>
</evidence>
<reference evidence="4" key="2">
    <citation type="submission" date="2021-04" db="EMBL/GenBank/DDBJ databases">
        <authorList>
            <person name="Gilroy R."/>
        </authorList>
    </citation>
    <scope>NUCLEOTIDE SEQUENCE</scope>
    <source>
        <strain evidence="4">ChiHecec2B26-446</strain>
    </source>
</reference>
<organism evidence="4 5">
    <name type="scientific">Candidatus Desulfovibrio intestinipullorum</name>
    <dbReference type="NCBI Taxonomy" id="2838536"/>
    <lineage>
        <taxon>Bacteria</taxon>
        <taxon>Pseudomonadati</taxon>
        <taxon>Thermodesulfobacteriota</taxon>
        <taxon>Desulfovibrionia</taxon>
        <taxon>Desulfovibrionales</taxon>
        <taxon>Desulfovibrionaceae</taxon>
        <taxon>Desulfovibrio</taxon>
    </lineage>
</organism>
<evidence type="ECO:0000259" key="3">
    <source>
        <dbReference type="PROSITE" id="PS01031"/>
    </source>
</evidence>
<dbReference type="SUPFAM" id="SSF49764">
    <property type="entry name" value="HSP20-like chaperones"/>
    <property type="match status" value="1"/>
</dbReference>
<comment type="caution">
    <text evidence="4">The sequence shown here is derived from an EMBL/GenBank/DDBJ whole genome shotgun (WGS) entry which is preliminary data.</text>
</comment>
<name>A0A9D1Q014_9BACT</name>
<dbReference type="Pfam" id="PF00011">
    <property type="entry name" value="HSP20"/>
    <property type="match status" value="1"/>
</dbReference>
<dbReference type="InterPro" id="IPR002068">
    <property type="entry name" value="A-crystallin/Hsp20_dom"/>
</dbReference>
<dbReference type="AlphaFoldDB" id="A0A9D1Q014"/>
<dbReference type="EMBL" id="DXHV01000086">
    <property type="protein sequence ID" value="HIW01697.1"/>
    <property type="molecule type" value="Genomic_DNA"/>
</dbReference>